<evidence type="ECO:0000256" key="3">
    <source>
        <dbReference type="PROSITE-ProRule" id="PRU00284"/>
    </source>
</evidence>
<dbReference type="PANTHER" id="PTHR32089:SF112">
    <property type="entry name" value="LYSOZYME-LIKE PROTEIN-RELATED"/>
    <property type="match status" value="1"/>
</dbReference>
<comment type="similarity">
    <text evidence="2">Belongs to the methyl-accepting chemotaxis (MCP) protein family.</text>
</comment>
<keyword evidence="4" id="KW-1133">Transmembrane helix</keyword>
<reference evidence="6 7" key="1">
    <citation type="submission" date="2018-05" db="EMBL/GenBank/DDBJ databases">
        <title>Genomic Encyclopedia of Type Strains, Phase IV (KMG-IV): sequencing the most valuable type-strain genomes for metagenomic binning, comparative biology and taxonomic classification.</title>
        <authorList>
            <person name="Goeker M."/>
        </authorList>
    </citation>
    <scope>NUCLEOTIDE SEQUENCE [LARGE SCALE GENOMIC DNA]</scope>
    <source>
        <strain evidence="6 7">DSM 29661</strain>
    </source>
</reference>
<dbReference type="SUPFAM" id="SSF58104">
    <property type="entry name" value="Methyl-accepting chemotaxis protein (MCP) signaling domain"/>
    <property type="match status" value="1"/>
</dbReference>
<accession>A0A318KZZ2</accession>
<dbReference type="OrthoDB" id="8576332at2"/>
<feature type="domain" description="Methyl-accepting transducer" evidence="5">
    <location>
        <begin position="269"/>
        <end position="505"/>
    </location>
</feature>
<dbReference type="GO" id="GO:0006935">
    <property type="term" value="P:chemotaxis"/>
    <property type="evidence" value="ECO:0007669"/>
    <property type="project" value="InterPro"/>
</dbReference>
<dbReference type="GO" id="GO:0004888">
    <property type="term" value="F:transmembrane signaling receptor activity"/>
    <property type="evidence" value="ECO:0007669"/>
    <property type="project" value="InterPro"/>
</dbReference>
<dbReference type="AlphaFoldDB" id="A0A318KZZ2"/>
<dbReference type="PROSITE" id="PS50111">
    <property type="entry name" value="CHEMOTAXIS_TRANSDUC_2"/>
    <property type="match status" value="1"/>
</dbReference>
<organism evidence="6 7">
    <name type="scientific">Rivihabitans pingtungensis</name>
    <dbReference type="NCBI Taxonomy" id="1054498"/>
    <lineage>
        <taxon>Bacteria</taxon>
        <taxon>Pseudomonadati</taxon>
        <taxon>Pseudomonadota</taxon>
        <taxon>Betaproteobacteria</taxon>
        <taxon>Neisseriales</taxon>
        <taxon>Aquaspirillaceae</taxon>
        <taxon>Rivihabitans</taxon>
    </lineage>
</organism>
<gene>
    <name evidence="6" type="ORF">DFR34_10967</name>
</gene>
<name>A0A318KZZ2_9NEIS</name>
<keyword evidence="1 3" id="KW-0807">Transducer</keyword>
<protein>
    <submittedName>
        <fullName evidence="6">Methyl-accepting chemotaxis protein</fullName>
    </submittedName>
</protein>
<feature type="transmembrane region" description="Helical" evidence="4">
    <location>
        <begin position="187"/>
        <end position="208"/>
    </location>
</feature>
<dbReference type="EMBL" id="QJKI01000009">
    <property type="protein sequence ID" value="PXX78843.1"/>
    <property type="molecule type" value="Genomic_DNA"/>
</dbReference>
<comment type="caution">
    <text evidence="6">The sequence shown here is derived from an EMBL/GenBank/DDBJ whole genome shotgun (WGS) entry which is preliminary data.</text>
</comment>
<keyword evidence="4" id="KW-0812">Transmembrane</keyword>
<keyword evidence="4" id="KW-0472">Membrane</keyword>
<keyword evidence="7" id="KW-1185">Reference proteome</keyword>
<dbReference type="Proteomes" id="UP000247555">
    <property type="component" value="Unassembled WGS sequence"/>
</dbReference>
<evidence type="ECO:0000313" key="7">
    <source>
        <dbReference type="Proteomes" id="UP000247555"/>
    </source>
</evidence>
<dbReference type="InterPro" id="IPR024478">
    <property type="entry name" value="HlyB_4HB_MCP"/>
</dbReference>
<evidence type="ECO:0000259" key="5">
    <source>
        <dbReference type="PROSITE" id="PS50111"/>
    </source>
</evidence>
<dbReference type="GO" id="GO:0016020">
    <property type="term" value="C:membrane"/>
    <property type="evidence" value="ECO:0007669"/>
    <property type="project" value="InterPro"/>
</dbReference>
<evidence type="ECO:0000256" key="1">
    <source>
        <dbReference type="ARBA" id="ARBA00023224"/>
    </source>
</evidence>
<dbReference type="Gene3D" id="1.10.287.950">
    <property type="entry name" value="Methyl-accepting chemotaxis protein"/>
    <property type="match status" value="1"/>
</dbReference>
<dbReference type="GO" id="GO:0007165">
    <property type="term" value="P:signal transduction"/>
    <property type="evidence" value="ECO:0007669"/>
    <property type="project" value="UniProtKB-KW"/>
</dbReference>
<dbReference type="PANTHER" id="PTHR32089">
    <property type="entry name" value="METHYL-ACCEPTING CHEMOTAXIS PROTEIN MCPB"/>
    <property type="match status" value="1"/>
</dbReference>
<dbReference type="CDD" id="cd19411">
    <property type="entry name" value="MCP2201-like_sensor"/>
    <property type="match status" value="1"/>
</dbReference>
<dbReference type="Pfam" id="PF00015">
    <property type="entry name" value="MCPsignal"/>
    <property type="match status" value="1"/>
</dbReference>
<dbReference type="InterPro" id="IPR004090">
    <property type="entry name" value="Chemotax_Me-accpt_rcpt"/>
</dbReference>
<dbReference type="InterPro" id="IPR004089">
    <property type="entry name" value="MCPsignal_dom"/>
</dbReference>
<dbReference type="CDD" id="cd11386">
    <property type="entry name" value="MCP_signal"/>
    <property type="match status" value="1"/>
</dbReference>
<proteinExistence type="inferred from homology"/>
<evidence type="ECO:0000313" key="6">
    <source>
        <dbReference type="EMBL" id="PXX78843.1"/>
    </source>
</evidence>
<evidence type="ECO:0000256" key="2">
    <source>
        <dbReference type="ARBA" id="ARBA00029447"/>
    </source>
</evidence>
<sequence>MRLNLFHRTTLGIALLLGLLLLCMATALLGLSRLHADTRQLADVEVAKVDHASQAALMLSQVERDLSRILTREDKAAYARFKAGQNERRASLSHHFSELQRLSYRPDSQALLAQVQTRRQTLLAALGQITPLLDADDYAGARALYAQSGEAALSAYLQAVDSYLALQKRVLAEHSAAASQTVAQFTLWLQLIGGVSLLLAIAVGVWLVRGVKRPLGGDPGVVSEALSRIAQGDLASQTPSGHAHPHSLLARLGGLRHGLRQLVGNIQGASGEVSSAARDLSASCAQIAAGAVEQGASTASMASAVEELGSNITSLAQSSRRVLNVAARAENLASESDRMLGEAAGEIGKMIDTIDNSAQDVAQLASKTSEIGRIVGVINDIADQTNLLALNASIEAARAGEQGRGFAVVADEVRKLAEHTTRATAEIDEMIKSIQKQTRLAADNLLHGEEVVGFGVRLVRDLVSPLRQLREGAGETRRELDGLMLALDEQTHAARHIGSHIERVASAAEEFGLAARSSAQTASDLLGVVHRLDGEVAHFRLQG</sequence>
<dbReference type="SMART" id="SM00283">
    <property type="entry name" value="MA"/>
    <property type="match status" value="1"/>
</dbReference>
<dbReference type="RefSeq" id="WP_158281780.1">
    <property type="nucleotide sequence ID" value="NZ_QJKI01000009.1"/>
</dbReference>
<dbReference type="Pfam" id="PF12729">
    <property type="entry name" value="4HB_MCP_1"/>
    <property type="match status" value="1"/>
</dbReference>
<dbReference type="InterPro" id="IPR047347">
    <property type="entry name" value="YvaQ-like_sensor"/>
</dbReference>
<evidence type="ECO:0000256" key="4">
    <source>
        <dbReference type="SAM" id="Phobius"/>
    </source>
</evidence>
<dbReference type="PRINTS" id="PR00260">
    <property type="entry name" value="CHEMTRNSDUCR"/>
</dbReference>